<keyword evidence="1 2" id="KW-0378">Hydrolase</keyword>
<dbReference type="PANTHER" id="PTHR43316:SF3">
    <property type="entry name" value="HALOACID DEHALOGENASE, TYPE II (AFU_ORTHOLOGUE AFUA_2G07750)-RELATED"/>
    <property type="match status" value="1"/>
</dbReference>
<dbReference type="RefSeq" id="WP_181761986.1">
    <property type="nucleotide sequence ID" value="NZ_BMCR01000003.1"/>
</dbReference>
<dbReference type="InterPro" id="IPR006439">
    <property type="entry name" value="HAD-SF_hydro_IA"/>
</dbReference>
<evidence type="ECO:0000256" key="1">
    <source>
        <dbReference type="ARBA" id="ARBA00022801"/>
    </source>
</evidence>
<dbReference type="InterPro" id="IPR051540">
    <property type="entry name" value="S-2-haloacid_dehalogenase"/>
</dbReference>
<comment type="caution">
    <text evidence="2">The sequence shown here is derived from an EMBL/GenBank/DDBJ whole genome shotgun (WGS) entry which is preliminary data.</text>
</comment>
<dbReference type="Proteomes" id="UP000559404">
    <property type="component" value="Unassembled WGS sequence"/>
</dbReference>
<dbReference type="InterPro" id="IPR036412">
    <property type="entry name" value="HAD-like_sf"/>
</dbReference>
<dbReference type="GO" id="GO:0016787">
    <property type="term" value="F:hydrolase activity"/>
    <property type="evidence" value="ECO:0007669"/>
    <property type="project" value="UniProtKB-KW"/>
</dbReference>
<dbReference type="PANTHER" id="PTHR43316">
    <property type="entry name" value="HYDROLASE, HALOACID DELAHOGENASE-RELATED"/>
    <property type="match status" value="1"/>
</dbReference>
<name>A0A838XVM4_9HYPH</name>
<dbReference type="Pfam" id="PF00702">
    <property type="entry name" value="Hydrolase"/>
    <property type="match status" value="1"/>
</dbReference>
<reference evidence="2 3" key="2">
    <citation type="submission" date="2020-08" db="EMBL/GenBank/DDBJ databases">
        <title>Stappia taiwanensis sp. nov., isolated from a coastal thermal spring.</title>
        <authorList>
            <person name="Kampfer P."/>
        </authorList>
    </citation>
    <scope>NUCLEOTIDE SEQUENCE [LARGE SCALE GENOMIC DNA]</scope>
    <source>
        <strain evidence="2 3">DSM 23284</strain>
    </source>
</reference>
<gene>
    <name evidence="2" type="ORF">H1W37_19185</name>
</gene>
<proteinExistence type="predicted"/>
<evidence type="ECO:0000313" key="2">
    <source>
        <dbReference type="EMBL" id="MBA4613787.1"/>
    </source>
</evidence>
<keyword evidence="3" id="KW-1185">Reference proteome</keyword>
<dbReference type="Gene3D" id="3.40.50.1000">
    <property type="entry name" value="HAD superfamily/HAD-like"/>
    <property type="match status" value="1"/>
</dbReference>
<dbReference type="AlphaFoldDB" id="A0A838XVM4"/>
<evidence type="ECO:0000313" key="3">
    <source>
        <dbReference type="Proteomes" id="UP000559404"/>
    </source>
</evidence>
<dbReference type="Gene3D" id="1.10.150.750">
    <property type="match status" value="1"/>
</dbReference>
<accession>A0A838XVM4</accession>
<sequence>MIKAILFDVFGTVVDWRSGLVHGLERTFARAGLDADAPTLADAWHEQCLDSLRADGSSPVDGHALDASLARALSASLAKIGLDGQLTDSDTAALPQLWRKLPPWPDSVPGLKALKREYVIAPRNNGAVALMTWLAKHAGLPWDVILASEPAAPQKDPASAHVSFAAALGLAPDEVMMVSAHNRDLYPAREAGLKTAFFARPGEHGPAQTSDLEPSEPWDVVAFDLLDLARQMESAARY</sequence>
<dbReference type="SUPFAM" id="SSF56784">
    <property type="entry name" value="HAD-like"/>
    <property type="match status" value="1"/>
</dbReference>
<protein>
    <submittedName>
        <fullName evidence="2">HAD-IA family hydrolase</fullName>
    </submittedName>
</protein>
<dbReference type="NCBIfam" id="TIGR01493">
    <property type="entry name" value="HAD-SF-IA-v2"/>
    <property type="match status" value="1"/>
</dbReference>
<dbReference type="InterPro" id="IPR023214">
    <property type="entry name" value="HAD_sf"/>
</dbReference>
<reference evidence="2 3" key="1">
    <citation type="submission" date="2020-07" db="EMBL/GenBank/DDBJ databases">
        <authorList>
            <person name="Li M."/>
        </authorList>
    </citation>
    <scope>NUCLEOTIDE SEQUENCE [LARGE SCALE GENOMIC DNA]</scope>
    <source>
        <strain evidence="2 3">DSM 23284</strain>
    </source>
</reference>
<dbReference type="EMBL" id="JACEON010000025">
    <property type="protein sequence ID" value="MBA4613787.1"/>
    <property type="molecule type" value="Genomic_DNA"/>
</dbReference>
<organism evidence="2 3">
    <name type="scientific">Stappia taiwanensis</name>
    <dbReference type="NCBI Taxonomy" id="992267"/>
    <lineage>
        <taxon>Bacteria</taxon>
        <taxon>Pseudomonadati</taxon>
        <taxon>Pseudomonadota</taxon>
        <taxon>Alphaproteobacteria</taxon>
        <taxon>Hyphomicrobiales</taxon>
        <taxon>Stappiaceae</taxon>
        <taxon>Stappia</taxon>
    </lineage>
</organism>